<dbReference type="Gene3D" id="3.40.710.10">
    <property type="entry name" value="DD-peptidase/beta-lactamase superfamily"/>
    <property type="match status" value="1"/>
</dbReference>
<keyword evidence="4" id="KW-1185">Reference proteome</keyword>
<evidence type="ECO:0000313" key="3">
    <source>
        <dbReference type="EMBL" id="KIX99217.1"/>
    </source>
</evidence>
<sequence>MASSSLHGPAFRPTQKLSKSPVVKLACSDFTQMIQQATRTRNSAYGPFDGDTTSFSIEFFSVHDGQPLVEHHHTAPALVQKAGSDVVGPDSIYRIASITKVVTVFTFLAVAGDARFNDPITQYVPELRDAARKSDAALHPIDDTAWEDVTIGGLASHMAGIPRDLSLVGELAYRDLQHEDYGLPPLEHANVPPNGNDPGCGRAQFFEWFTRRHPIFAPSTTPIYGNAAFQLLAYALENISGKPYSALLEEKVLRPLDLSRTSTTPPLGESRCVIPGTPTSTLWDYDFSEVGPGGNLYSSPADVSKVGRAILSSSLLSKALTRRWLKPVAHTADPYYSVGAPWEIHRVTLPVTNRVVDLYAKAGGFGSFSSELILIPDFEVGLTVLAAGPPSNSVVPIISNLFSAILVPALETAAREEAKNSLVGTYSCKKPGGVESSITLMIDDTNPGQGGLSISRWVSNGQDMMHVLANLLPPLFARPVQARLHPTNNVEDVPTKKGHTKTAYRALCEFFSPAGDRGPFDRSVMWYYLDQIYWQSNALDEFILETDEEGRGVSITPRALGVVLARDPLPGSETALGLSGM</sequence>
<dbReference type="Pfam" id="PF00144">
    <property type="entry name" value="Beta-lactamase"/>
    <property type="match status" value="1"/>
</dbReference>
<gene>
    <name evidence="3" type="ORF">Z520_04793</name>
</gene>
<dbReference type="STRING" id="1442371.A0A0D2K076"/>
<dbReference type="EMBL" id="KN848069">
    <property type="protein sequence ID" value="KIX99217.1"/>
    <property type="molecule type" value="Genomic_DNA"/>
</dbReference>
<dbReference type="RefSeq" id="XP_016633340.1">
    <property type="nucleotide sequence ID" value="XM_016775297.1"/>
</dbReference>
<proteinExistence type="predicted"/>
<dbReference type="Proteomes" id="UP000053411">
    <property type="component" value="Unassembled WGS sequence"/>
</dbReference>
<dbReference type="SUPFAM" id="SSF56601">
    <property type="entry name" value="beta-lactamase/transpeptidase-like"/>
    <property type="match status" value="1"/>
</dbReference>
<dbReference type="InterPro" id="IPR058664">
    <property type="entry name" value="ARB_00930-like_C"/>
</dbReference>
<name>A0A0D2K076_9EURO</name>
<dbReference type="InterPro" id="IPR001466">
    <property type="entry name" value="Beta-lactam-related"/>
</dbReference>
<dbReference type="AlphaFoldDB" id="A0A0D2K076"/>
<reference evidence="3 4" key="1">
    <citation type="submission" date="2015-01" db="EMBL/GenBank/DDBJ databases">
        <title>The Genome Sequence of Fonsecaea multimorphosa CBS 102226.</title>
        <authorList>
            <consortium name="The Broad Institute Genomics Platform"/>
            <person name="Cuomo C."/>
            <person name="de Hoog S."/>
            <person name="Gorbushina A."/>
            <person name="Stielow B."/>
            <person name="Teixiera M."/>
            <person name="Abouelleil A."/>
            <person name="Chapman S.B."/>
            <person name="Priest M."/>
            <person name="Young S.K."/>
            <person name="Wortman J."/>
            <person name="Nusbaum C."/>
            <person name="Birren B."/>
        </authorList>
    </citation>
    <scope>NUCLEOTIDE SEQUENCE [LARGE SCALE GENOMIC DNA]</scope>
    <source>
        <strain evidence="3 4">CBS 102226</strain>
    </source>
</reference>
<organism evidence="3 4">
    <name type="scientific">Fonsecaea multimorphosa CBS 102226</name>
    <dbReference type="NCBI Taxonomy" id="1442371"/>
    <lineage>
        <taxon>Eukaryota</taxon>
        <taxon>Fungi</taxon>
        <taxon>Dikarya</taxon>
        <taxon>Ascomycota</taxon>
        <taxon>Pezizomycotina</taxon>
        <taxon>Eurotiomycetes</taxon>
        <taxon>Chaetothyriomycetidae</taxon>
        <taxon>Chaetothyriales</taxon>
        <taxon>Herpotrichiellaceae</taxon>
        <taxon>Fonsecaea</taxon>
    </lineage>
</organism>
<protein>
    <submittedName>
        <fullName evidence="3">Uncharacterized protein</fullName>
    </submittedName>
</protein>
<dbReference type="PANTHER" id="PTHR22935">
    <property type="entry name" value="PENICILLIN-BINDING PROTEIN"/>
    <property type="match status" value="1"/>
</dbReference>
<dbReference type="InterPro" id="IPR051478">
    <property type="entry name" value="Beta-lactamase-like_AB/R"/>
</dbReference>
<feature type="domain" description="Beta-lactamase-related" evidence="1">
    <location>
        <begin position="62"/>
        <end position="393"/>
    </location>
</feature>
<accession>A0A0D2K076</accession>
<dbReference type="GeneID" id="27710539"/>
<dbReference type="PANTHER" id="PTHR22935:SF97">
    <property type="entry name" value="BETA-LACTAMASE-RELATED DOMAIN-CONTAINING PROTEIN"/>
    <property type="match status" value="1"/>
</dbReference>
<dbReference type="InterPro" id="IPR012338">
    <property type="entry name" value="Beta-lactam/transpept-like"/>
</dbReference>
<dbReference type="VEuPathDB" id="FungiDB:Z520_04793"/>
<evidence type="ECO:0000259" key="1">
    <source>
        <dbReference type="Pfam" id="PF00144"/>
    </source>
</evidence>
<evidence type="ECO:0000313" key="4">
    <source>
        <dbReference type="Proteomes" id="UP000053411"/>
    </source>
</evidence>
<feature type="domain" description="Beta-lactamase-like ARB-00930-like C-terminal" evidence="2">
    <location>
        <begin position="414"/>
        <end position="566"/>
    </location>
</feature>
<evidence type="ECO:0000259" key="2">
    <source>
        <dbReference type="Pfam" id="PF26335"/>
    </source>
</evidence>
<dbReference type="Pfam" id="PF26335">
    <property type="entry name" value="ARB_00930_C"/>
    <property type="match status" value="1"/>
</dbReference>
<dbReference type="OrthoDB" id="10250282at2759"/>